<proteinExistence type="predicted"/>
<dbReference type="RefSeq" id="WP_227028918.1">
    <property type="nucleotide sequence ID" value="NZ_CP010421.1"/>
</dbReference>
<dbReference type="InterPro" id="IPR003812">
    <property type="entry name" value="Fido"/>
</dbReference>
<evidence type="ECO:0000259" key="3">
    <source>
        <dbReference type="PROSITE" id="PS51459"/>
    </source>
</evidence>
<dbReference type="HOGENOM" id="CLU_666714_0_0_6"/>
<gene>
    <name evidence="4" type="primary">fic</name>
    <name evidence="4" type="ORF">Achr_f800</name>
</gene>
<evidence type="ECO:0000256" key="2">
    <source>
        <dbReference type="PIRSR" id="PIRSR640198-2"/>
    </source>
</evidence>
<dbReference type="Proteomes" id="UP000068210">
    <property type="component" value="Plasmid pAcX50f"/>
</dbReference>
<keyword evidence="4" id="KW-0614">Plasmid</keyword>
<dbReference type="InterPro" id="IPR036597">
    <property type="entry name" value="Fido-like_dom_sf"/>
</dbReference>
<feature type="binding site" evidence="2">
    <location>
        <begin position="211"/>
        <end position="218"/>
    </location>
    <ligand>
        <name>ATP</name>
        <dbReference type="ChEBI" id="CHEBI:30616"/>
    </ligand>
</feature>
<dbReference type="GO" id="GO:0005524">
    <property type="term" value="F:ATP binding"/>
    <property type="evidence" value="ECO:0007669"/>
    <property type="project" value="UniProtKB-KW"/>
</dbReference>
<keyword evidence="2" id="KW-0547">Nucleotide-binding</keyword>
<dbReference type="InterPro" id="IPR040198">
    <property type="entry name" value="Fido_containing"/>
</dbReference>
<dbReference type="AlphaFoldDB" id="A0A0C4WV09"/>
<evidence type="ECO:0000313" key="4">
    <source>
        <dbReference type="EMBL" id="AJE23775.1"/>
    </source>
</evidence>
<reference evidence="4 5" key="1">
    <citation type="journal article" date="2015" name="PLoS ONE">
        <title>Azotobacter Genomes: The Genome of Azotobacter chroococcum NCIMB 8003 (ATCC 4412).</title>
        <authorList>
            <person name="Robson R.L."/>
            <person name="Jones R."/>
            <person name="Robson R.M."/>
            <person name="Schwartz A."/>
            <person name="Richardson T.H."/>
        </authorList>
    </citation>
    <scope>NUCLEOTIDE SEQUENCE [LARGE SCALE GENOMIC DNA]</scope>
    <source>
        <strain evidence="4 5">NCIMB 8003</strain>
        <plasmid evidence="5">Plasmid pAcX50f</plasmid>
    </source>
</reference>
<dbReference type="SUPFAM" id="SSF140931">
    <property type="entry name" value="Fic-like"/>
    <property type="match status" value="1"/>
</dbReference>
<organism evidence="4 5">
    <name type="scientific">Azotobacter chroococcum NCIMB 8003</name>
    <dbReference type="NCBI Taxonomy" id="1328314"/>
    <lineage>
        <taxon>Bacteria</taxon>
        <taxon>Pseudomonadati</taxon>
        <taxon>Pseudomonadota</taxon>
        <taxon>Gammaproteobacteria</taxon>
        <taxon>Pseudomonadales</taxon>
        <taxon>Pseudomonadaceae</taxon>
        <taxon>Azotobacter</taxon>
    </lineage>
</organism>
<evidence type="ECO:0000313" key="5">
    <source>
        <dbReference type="Proteomes" id="UP000068210"/>
    </source>
</evidence>
<dbReference type="KEGG" id="acx:Achr_f800"/>
<dbReference type="Gene3D" id="1.10.3290.10">
    <property type="entry name" value="Fido-like domain"/>
    <property type="match status" value="1"/>
</dbReference>
<dbReference type="EMBL" id="CP010421">
    <property type="protein sequence ID" value="AJE23775.1"/>
    <property type="molecule type" value="Genomic_DNA"/>
</dbReference>
<protein>
    <submittedName>
        <fullName evidence="4">Fic (Filamentation induced by cAMP) protein</fullName>
    </submittedName>
</protein>
<feature type="binding site" evidence="2">
    <location>
        <begin position="161"/>
        <end position="164"/>
    </location>
    <ligand>
        <name>ATP</name>
        <dbReference type="ChEBI" id="CHEBI:30616"/>
    </ligand>
</feature>
<feature type="active site" evidence="1">
    <location>
        <position position="207"/>
    </location>
</feature>
<dbReference type="PANTHER" id="PTHR13504:SF38">
    <property type="entry name" value="FIDO DOMAIN-CONTAINING PROTEIN"/>
    <property type="match status" value="1"/>
</dbReference>
<dbReference type="PROSITE" id="PS51459">
    <property type="entry name" value="FIDO"/>
    <property type="match status" value="1"/>
</dbReference>
<evidence type="ECO:0000256" key="1">
    <source>
        <dbReference type="PIRSR" id="PIRSR640198-1"/>
    </source>
</evidence>
<feature type="binding site" evidence="2">
    <location>
        <begin position="248"/>
        <end position="249"/>
    </location>
    <ligand>
        <name>ATP</name>
        <dbReference type="ChEBI" id="CHEBI:30616"/>
    </ligand>
</feature>
<sequence>MSAQLVTGTHWLEPLLPSDFPSEILSMAEQLPYQAGKLAGMLPPETTACVGGLLRVTSSFYSNLIEGQFTEPVSLAPRAPKRSRKELTELAVAHIGAQEAFERAISRHSTVPWREFFSPSFAARIHRRLFESATEEQLRLADGDRLVPGQLRDAAERDVMVGQHAAPAWAAVTPMLNRMQQVYGSPADARTRLLAAMAYHHRLAWVHPFADGNGRVVRLLTYLQLHKLNLSSPLWSLSRGLARQQEQYYARLANADQPRRGDLDGRGQLTQAGLFEFVGFMLDTCLDQMRYIEAAMRVGQMRERLEKIFAWEPRISSAGVKPEVARALHVLLTQGKVGRADFKVFTGLGERTATDQLRKLVELGLVDSPTPKAREIFPALPVWFAQQLFPDLHQRLGPAL</sequence>
<dbReference type="PANTHER" id="PTHR13504">
    <property type="entry name" value="FIDO DOMAIN-CONTAINING PROTEIN DDB_G0283145"/>
    <property type="match status" value="1"/>
</dbReference>
<keyword evidence="2" id="KW-0067">ATP-binding</keyword>
<feature type="domain" description="Fido" evidence="3">
    <location>
        <begin position="117"/>
        <end position="283"/>
    </location>
</feature>
<dbReference type="Pfam" id="PF02661">
    <property type="entry name" value="Fic"/>
    <property type="match status" value="1"/>
</dbReference>
<geneLocation type="plasmid" evidence="4 5">
    <name>pAcX50f</name>
</geneLocation>
<accession>A0A0C4WV09</accession>
<name>A0A0C4WV09_9GAMM</name>
<keyword evidence="5" id="KW-1185">Reference proteome</keyword>